<sequence length="139" mass="14909">MATDGDTPSPTSSTTTLQDVAEVDSVEPAGPTVSTKAHDLIHPLPPLKTVPDDQAVAGFPSSPRRHVRFMSAAALHHSSDMNPILAKLERKSRLCAQSLRCATCGRRGAGFPKCPRCGDSWCSRECRLFGGKRHACAKK</sequence>
<dbReference type="OrthoDB" id="2526979at2759"/>
<evidence type="ECO:0008006" key="4">
    <source>
        <dbReference type="Google" id="ProtNLM"/>
    </source>
</evidence>
<dbReference type="EMBL" id="KN882047">
    <property type="protein sequence ID" value="KIY45597.1"/>
    <property type="molecule type" value="Genomic_DNA"/>
</dbReference>
<evidence type="ECO:0000313" key="2">
    <source>
        <dbReference type="EMBL" id="KIY45597.1"/>
    </source>
</evidence>
<proteinExistence type="predicted"/>
<protein>
    <recommendedName>
        <fullName evidence="4">HIT-type domain-containing protein</fullName>
    </recommendedName>
</protein>
<dbReference type="Proteomes" id="UP000054144">
    <property type="component" value="Unassembled WGS sequence"/>
</dbReference>
<evidence type="ECO:0000313" key="3">
    <source>
        <dbReference type="Proteomes" id="UP000054144"/>
    </source>
</evidence>
<gene>
    <name evidence="2" type="ORF">FISHEDRAFT_61000</name>
</gene>
<name>A0A0D7A3I4_9AGAR</name>
<dbReference type="AlphaFoldDB" id="A0A0D7A3I4"/>
<evidence type="ECO:0000256" key="1">
    <source>
        <dbReference type="SAM" id="MobiDB-lite"/>
    </source>
</evidence>
<keyword evidence="3" id="KW-1185">Reference proteome</keyword>
<organism evidence="2 3">
    <name type="scientific">Fistulina hepatica ATCC 64428</name>
    <dbReference type="NCBI Taxonomy" id="1128425"/>
    <lineage>
        <taxon>Eukaryota</taxon>
        <taxon>Fungi</taxon>
        <taxon>Dikarya</taxon>
        <taxon>Basidiomycota</taxon>
        <taxon>Agaricomycotina</taxon>
        <taxon>Agaricomycetes</taxon>
        <taxon>Agaricomycetidae</taxon>
        <taxon>Agaricales</taxon>
        <taxon>Fistulinaceae</taxon>
        <taxon>Fistulina</taxon>
    </lineage>
</organism>
<feature type="compositionally biased region" description="Low complexity" evidence="1">
    <location>
        <begin position="7"/>
        <end position="16"/>
    </location>
</feature>
<feature type="region of interest" description="Disordered" evidence="1">
    <location>
        <begin position="1"/>
        <end position="39"/>
    </location>
</feature>
<reference evidence="2 3" key="1">
    <citation type="journal article" date="2015" name="Fungal Genet. Biol.">
        <title>Evolution of novel wood decay mechanisms in Agaricales revealed by the genome sequences of Fistulina hepatica and Cylindrobasidium torrendii.</title>
        <authorList>
            <person name="Floudas D."/>
            <person name="Held B.W."/>
            <person name="Riley R."/>
            <person name="Nagy L.G."/>
            <person name="Koehler G."/>
            <person name="Ransdell A.S."/>
            <person name="Younus H."/>
            <person name="Chow J."/>
            <person name="Chiniquy J."/>
            <person name="Lipzen A."/>
            <person name="Tritt A."/>
            <person name="Sun H."/>
            <person name="Haridas S."/>
            <person name="LaButti K."/>
            <person name="Ohm R.A."/>
            <person name="Kues U."/>
            <person name="Blanchette R.A."/>
            <person name="Grigoriev I.V."/>
            <person name="Minto R.E."/>
            <person name="Hibbett D.S."/>
        </authorList>
    </citation>
    <scope>NUCLEOTIDE SEQUENCE [LARGE SCALE GENOMIC DNA]</scope>
    <source>
        <strain evidence="2 3">ATCC 64428</strain>
    </source>
</reference>
<accession>A0A0D7A3I4</accession>